<evidence type="ECO:0000256" key="1">
    <source>
        <dbReference type="ARBA" id="ARBA00007968"/>
    </source>
</evidence>
<gene>
    <name evidence="6" type="ORF">EV356DRAFT_428843</name>
</gene>
<dbReference type="Pfam" id="PF12937">
    <property type="entry name" value="F-box-like"/>
    <property type="match status" value="1"/>
</dbReference>
<dbReference type="InterPro" id="IPR015943">
    <property type="entry name" value="WD40/YVTN_repeat-like_dom_sf"/>
</dbReference>
<dbReference type="Proteomes" id="UP000800092">
    <property type="component" value="Unassembled WGS sequence"/>
</dbReference>
<accession>A0A6A6HED2</accession>
<feature type="non-terminal residue" evidence="6">
    <location>
        <position position="1"/>
    </location>
</feature>
<dbReference type="CDD" id="cd00200">
    <property type="entry name" value="WD40"/>
    <property type="match status" value="1"/>
</dbReference>
<dbReference type="EMBL" id="ML991785">
    <property type="protein sequence ID" value="KAF2236407.1"/>
    <property type="molecule type" value="Genomic_DNA"/>
</dbReference>
<dbReference type="SMART" id="SM00320">
    <property type="entry name" value="WD40"/>
    <property type="match status" value="7"/>
</dbReference>
<dbReference type="PROSITE" id="PS50082">
    <property type="entry name" value="WD_REPEATS_2"/>
    <property type="match status" value="5"/>
</dbReference>
<proteinExistence type="inferred from homology"/>
<dbReference type="OrthoDB" id="19711at2759"/>
<organism evidence="6 7">
    <name type="scientific">Viridothelium virens</name>
    <name type="common">Speckled blister lichen</name>
    <name type="synonym">Trypethelium virens</name>
    <dbReference type="NCBI Taxonomy" id="1048519"/>
    <lineage>
        <taxon>Eukaryota</taxon>
        <taxon>Fungi</taxon>
        <taxon>Dikarya</taxon>
        <taxon>Ascomycota</taxon>
        <taxon>Pezizomycotina</taxon>
        <taxon>Dothideomycetes</taxon>
        <taxon>Dothideomycetes incertae sedis</taxon>
        <taxon>Trypetheliales</taxon>
        <taxon>Trypetheliaceae</taxon>
        <taxon>Viridothelium</taxon>
    </lineage>
</organism>
<sequence length="427" mass="48003">DFVKDLPAELGENILSCLDAQSLTNIERVNKCWQQAARSRHIWRNLFMSEYGHNPHPVREPLLPVGAAGIGRREPQKDWRLMYKARKEIERNWRHGNGSAIYLSGHTDSVYCVQFDNEKLITGSRDRTIRVWDLHNYQCLKVVGGPSSQPTEPHKYQKVVDGYTVFKAPCVNGTAYGNAIFHAPRDFHSASVLCLQYDSEIMVTGSSDNTCIVWDIKTFQPIRRLFRHSAGVLDICFDDKHIISCSKDASIIVWDRATGTVIRTLLGHRGPVNAVQLRGNLLVSASGDGVARLWNIESGSCVREFASRDRGLAAVEFSDDARFVLAGGNDQVIYKFDARTGDLVGTYKGHEALVRSLFLDTRNNRIISGSYDLSLRVYDYEKGGEVATFPQWTTSWMLSAKSDYRRIVSTSQDGRILIVDFGYGVEG</sequence>
<evidence type="ECO:0000313" key="7">
    <source>
        <dbReference type="Proteomes" id="UP000800092"/>
    </source>
</evidence>
<keyword evidence="3" id="KW-0677">Repeat</keyword>
<dbReference type="Pfam" id="PF00400">
    <property type="entry name" value="WD40"/>
    <property type="match status" value="5"/>
</dbReference>
<feature type="repeat" description="WD" evidence="4">
    <location>
        <begin position="347"/>
        <end position="388"/>
    </location>
</feature>
<name>A0A6A6HED2_VIRVR</name>
<dbReference type="PANTHER" id="PTHR19848:SF8">
    <property type="entry name" value="F-BOX AND WD REPEAT DOMAIN CONTAINING 7"/>
    <property type="match status" value="1"/>
</dbReference>
<dbReference type="SUPFAM" id="SSF81383">
    <property type="entry name" value="F-box domain"/>
    <property type="match status" value="1"/>
</dbReference>
<feature type="repeat" description="WD" evidence="4">
    <location>
        <begin position="225"/>
        <end position="264"/>
    </location>
</feature>
<dbReference type="AlphaFoldDB" id="A0A6A6HED2"/>
<feature type="domain" description="F-box" evidence="5">
    <location>
        <begin position="1"/>
        <end position="46"/>
    </location>
</feature>
<dbReference type="InterPro" id="IPR001810">
    <property type="entry name" value="F-box_dom"/>
</dbReference>
<dbReference type="PROSITE" id="PS50294">
    <property type="entry name" value="WD_REPEATS_REGION"/>
    <property type="match status" value="3"/>
</dbReference>
<evidence type="ECO:0000256" key="2">
    <source>
        <dbReference type="ARBA" id="ARBA00022574"/>
    </source>
</evidence>
<feature type="repeat" description="WD" evidence="4">
    <location>
        <begin position="103"/>
        <end position="142"/>
    </location>
</feature>
<protein>
    <submittedName>
        <fullName evidence="6">WD40 repeat-like protein</fullName>
    </submittedName>
</protein>
<reference evidence="6" key="1">
    <citation type="journal article" date="2020" name="Stud. Mycol.">
        <title>101 Dothideomycetes genomes: a test case for predicting lifestyles and emergence of pathogens.</title>
        <authorList>
            <person name="Haridas S."/>
            <person name="Albert R."/>
            <person name="Binder M."/>
            <person name="Bloem J."/>
            <person name="Labutti K."/>
            <person name="Salamov A."/>
            <person name="Andreopoulos B."/>
            <person name="Baker S."/>
            <person name="Barry K."/>
            <person name="Bills G."/>
            <person name="Bluhm B."/>
            <person name="Cannon C."/>
            <person name="Castanera R."/>
            <person name="Culley D."/>
            <person name="Daum C."/>
            <person name="Ezra D."/>
            <person name="Gonzalez J."/>
            <person name="Henrissat B."/>
            <person name="Kuo A."/>
            <person name="Liang C."/>
            <person name="Lipzen A."/>
            <person name="Lutzoni F."/>
            <person name="Magnuson J."/>
            <person name="Mondo S."/>
            <person name="Nolan M."/>
            <person name="Ohm R."/>
            <person name="Pangilinan J."/>
            <person name="Park H.-J."/>
            <person name="Ramirez L."/>
            <person name="Alfaro M."/>
            <person name="Sun H."/>
            <person name="Tritt A."/>
            <person name="Yoshinaga Y."/>
            <person name="Zwiers L.-H."/>
            <person name="Turgeon B."/>
            <person name="Goodwin S."/>
            <person name="Spatafora J."/>
            <person name="Crous P."/>
            <person name="Grigoriev I."/>
        </authorList>
    </citation>
    <scope>NUCLEOTIDE SEQUENCE</scope>
    <source>
        <strain evidence="6">Tuck. ex Michener</strain>
    </source>
</reference>
<dbReference type="SUPFAM" id="SSF50978">
    <property type="entry name" value="WD40 repeat-like"/>
    <property type="match status" value="1"/>
</dbReference>
<dbReference type="SMART" id="SM00256">
    <property type="entry name" value="FBOX"/>
    <property type="match status" value="1"/>
</dbReference>
<dbReference type="Gene3D" id="2.130.10.10">
    <property type="entry name" value="YVTN repeat-like/Quinoprotein amine dehydrogenase"/>
    <property type="match status" value="2"/>
</dbReference>
<dbReference type="InterPro" id="IPR036047">
    <property type="entry name" value="F-box-like_dom_sf"/>
</dbReference>
<feature type="repeat" description="WD" evidence="4">
    <location>
        <begin position="185"/>
        <end position="224"/>
    </location>
</feature>
<dbReference type="PROSITE" id="PS50181">
    <property type="entry name" value="FBOX"/>
    <property type="match status" value="1"/>
</dbReference>
<keyword evidence="2 4" id="KW-0853">WD repeat</keyword>
<evidence type="ECO:0000256" key="4">
    <source>
        <dbReference type="PROSITE-ProRule" id="PRU00221"/>
    </source>
</evidence>
<evidence type="ECO:0000256" key="3">
    <source>
        <dbReference type="ARBA" id="ARBA00022737"/>
    </source>
</evidence>
<keyword evidence="7" id="KW-1185">Reference proteome</keyword>
<evidence type="ECO:0000313" key="6">
    <source>
        <dbReference type="EMBL" id="KAF2236407.1"/>
    </source>
</evidence>
<dbReference type="PROSITE" id="PS00678">
    <property type="entry name" value="WD_REPEATS_1"/>
    <property type="match status" value="3"/>
</dbReference>
<feature type="repeat" description="WD" evidence="4">
    <location>
        <begin position="265"/>
        <end position="304"/>
    </location>
</feature>
<evidence type="ECO:0000259" key="5">
    <source>
        <dbReference type="PROSITE" id="PS50181"/>
    </source>
</evidence>
<dbReference type="PRINTS" id="PR00320">
    <property type="entry name" value="GPROTEINBRPT"/>
</dbReference>
<dbReference type="PANTHER" id="PTHR19848">
    <property type="entry name" value="WD40 REPEAT PROTEIN"/>
    <property type="match status" value="1"/>
</dbReference>
<feature type="non-terminal residue" evidence="6">
    <location>
        <position position="427"/>
    </location>
</feature>
<comment type="similarity">
    <text evidence="1">Belongs to the WD repeat MET30/SCONB/SCON-2 family.</text>
</comment>
<dbReference type="InterPro" id="IPR020472">
    <property type="entry name" value="WD40_PAC1"/>
</dbReference>
<dbReference type="InterPro" id="IPR001680">
    <property type="entry name" value="WD40_rpt"/>
</dbReference>
<dbReference type="InterPro" id="IPR019775">
    <property type="entry name" value="WD40_repeat_CS"/>
</dbReference>
<dbReference type="InterPro" id="IPR036322">
    <property type="entry name" value="WD40_repeat_dom_sf"/>
</dbReference>
<dbReference type="Gene3D" id="1.20.1280.50">
    <property type="match status" value="1"/>
</dbReference>